<keyword evidence="3 9" id="KW-0645">Protease</keyword>
<comment type="similarity">
    <text evidence="1 9 11">Belongs to the peptidase A8 family.</text>
</comment>
<evidence type="ECO:0000256" key="5">
    <source>
        <dbReference type="ARBA" id="ARBA00022750"/>
    </source>
</evidence>
<evidence type="ECO:0000256" key="12">
    <source>
        <dbReference type="SAM" id="MobiDB-lite"/>
    </source>
</evidence>
<protein>
    <recommendedName>
        <fullName evidence="9">Lipoprotein signal peptidase</fullName>
        <ecNumber evidence="9">3.4.23.36</ecNumber>
    </recommendedName>
    <alternativeName>
        <fullName evidence="9">Prolipoprotein signal peptidase</fullName>
    </alternativeName>
    <alternativeName>
        <fullName evidence="9">Signal peptidase II</fullName>
        <shortName evidence="9">SPase II</shortName>
    </alternativeName>
</protein>
<comment type="function">
    <text evidence="9 10">This protein specifically catalyzes the removal of signal peptides from prolipoproteins.</text>
</comment>
<name>A0A9D1GTS1_9FIRM</name>
<evidence type="ECO:0000256" key="11">
    <source>
        <dbReference type="RuleBase" id="RU004181"/>
    </source>
</evidence>
<feature type="transmembrane region" description="Helical" evidence="9">
    <location>
        <begin position="98"/>
        <end position="119"/>
    </location>
</feature>
<dbReference type="PROSITE" id="PS00855">
    <property type="entry name" value="SPASE_II"/>
    <property type="match status" value="1"/>
</dbReference>
<dbReference type="PANTHER" id="PTHR33695">
    <property type="entry name" value="LIPOPROTEIN SIGNAL PEPTIDASE"/>
    <property type="match status" value="1"/>
</dbReference>
<comment type="catalytic activity">
    <reaction evidence="9 10">
        <text>Release of signal peptides from bacterial membrane prolipoproteins. Hydrolyzes -Xaa-Yaa-Zaa-|-(S,diacylglyceryl)Cys-, in which Xaa is hydrophobic (preferably Leu), and Yaa (Ala or Ser) and Zaa (Gly or Ala) have small, neutral side chains.</text>
        <dbReference type="EC" id="3.4.23.36"/>
    </reaction>
</comment>
<evidence type="ECO:0000256" key="4">
    <source>
        <dbReference type="ARBA" id="ARBA00022692"/>
    </source>
</evidence>
<dbReference type="GO" id="GO:0004190">
    <property type="term" value="F:aspartic-type endopeptidase activity"/>
    <property type="evidence" value="ECO:0007669"/>
    <property type="project" value="UniProtKB-UniRule"/>
</dbReference>
<dbReference type="Pfam" id="PF01252">
    <property type="entry name" value="Peptidase_A8"/>
    <property type="match status" value="1"/>
</dbReference>
<feature type="transmembrane region" description="Helical" evidence="9">
    <location>
        <begin position="58"/>
        <end position="86"/>
    </location>
</feature>
<comment type="subcellular location">
    <subcellularLocation>
        <location evidence="9">Cell membrane</location>
        <topology evidence="9">Multi-pass membrane protein</topology>
    </subcellularLocation>
</comment>
<feature type="transmembrane region" description="Helical" evidence="9">
    <location>
        <begin position="139"/>
        <end position="162"/>
    </location>
</feature>
<dbReference type="Proteomes" id="UP000824136">
    <property type="component" value="Unassembled WGS sequence"/>
</dbReference>
<reference evidence="13" key="2">
    <citation type="journal article" date="2021" name="PeerJ">
        <title>Extensive microbial diversity within the chicken gut microbiome revealed by metagenomics and culture.</title>
        <authorList>
            <person name="Gilroy R."/>
            <person name="Ravi A."/>
            <person name="Getino M."/>
            <person name="Pursley I."/>
            <person name="Horton D.L."/>
            <person name="Alikhan N.F."/>
            <person name="Baker D."/>
            <person name="Gharbi K."/>
            <person name="Hall N."/>
            <person name="Watson M."/>
            <person name="Adriaenssens E.M."/>
            <person name="Foster-Nyarko E."/>
            <person name="Jarju S."/>
            <person name="Secka A."/>
            <person name="Antonio M."/>
            <person name="Oren A."/>
            <person name="Chaudhuri R.R."/>
            <person name="La Ragione R."/>
            <person name="Hildebrand F."/>
            <person name="Pallen M.J."/>
        </authorList>
    </citation>
    <scope>NUCLEOTIDE SEQUENCE</scope>
    <source>
        <strain evidence="13">CHK33-4379</strain>
    </source>
</reference>
<keyword evidence="2 9" id="KW-1003">Cell membrane</keyword>
<dbReference type="EC" id="3.4.23.36" evidence="9"/>
<keyword evidence="4 9" id="KW-0812">Transmembrane</keyword>
<feature type="region of interest" description="Disordered" evidence="12">
    <location>
        <begin position="175"/>
        <end position="204"/>
    </location>
</feature>
<evidence type="ECO:0000256" key="8">
    <source>
        <dbReference type="ARBA" id="ARBA00023136"/>
    </source>
</evidence>
<feature type="active site" evidence="9">
    <location>
        <position position="145"/>
    </location>
</feature>
<dbReference type="EMBL" id="DVLL01000021">
    <property type="protein sequence ID" value="HIT59278.1"/>
    <property type="molecule type" value="Genomic_DNA"/>
</dbReference>
<evidence type="ECO:0000313" key="14">
    <source>
        <dbReference type="Proteomes" id="UP000824136"/>
    </source>
</evidence>
<comment type="caution">
    <text evidence="13">The sequence shown here is derived from an EMBL/GenBank/DDBJ whole genome shotgun (WGS) entry which is preliminary data.</text>
</comment>
<dbReference type="InterPro" id="IPR001872">
    <property type="entry name" value="Peptidase_A8"/>
</dbReference>
<evidence type="ECO:0000256" key="9">
    <source>
        <dbReference type="HAMAP-Rule" id="MF_00161"/>
    </source>
</evidence>
<evidence type="ECO:0000256" key="7">
    <source>
        <dbReference type="ARBA" id="ARBA00022989"/>
    </source>
</evidence>
<dbReference type="GO" id="GO:0006508">
    <property type="term" value="P:proteolysis"/>
    <property type="evidence" value="ECO:0007669"/>
    <property type="project" value="UniProtKB-KW"/>
</dbReference>
<organism evidence="13 14">
    <name type="scientific">Candidatus Faeciplasma pullistercoris</name>
    <dbReference type="NCBI Taxonomy" id="2840800"/>
    <lineage>
        <taxon>Bacteria</taxon>
        <taxon>Bacillati</taxon>
        <taxon>Bacillota</taxon>
        <taxon>Clostridia</taxon>
        <taxon>Eubacteriales</taxon>
        <taxon>Oscillospiraceae</taxon>
        <taxon>Oscillospiraceae incertae sedis</taxon>
        <taxon>Candidatus Faeciplasma</taxon>
    </lineage>
</organism>
<dbReference type="HAMAP" id="MF_00161">
    <property type="entry name" value="LspA"/>
    <property type="match status" value="1"/>
</dbReference>
<evidence type="ECO:0000256" key="3">
    <source>
        <dbReference type="ARBA" id="ARBA00022670"/>
    </source>
</evidence>
<dbReference type="PANTHER" id="PTHR33695:SF1">
    <property type="entry name" value="LIPOPROTEIN SIGNAL PEPTIDASE"/>
    <property type="match status" value="1"/>
</dbReference>
<accession>A0A9D1GTS1</accession>
<comment type="caution">
    <text evidence="9">Lacks conserved residue(s) required for the propagation of feature annotation.</text>
</comment>
<feature type="active site" evidence="9">
    <location>
        <position position="128"/>
    </location>
</feature>
<dbReference type="AlphaFoldDB" id="A0A9D1GTS1"/>
<evidence type="ECO:0000256" key="1">
    <source>
        <dbReference type="ARBA" id="ARBA00006139"/>
    </source>
</evidence>
<dbReference type="PRINTS" id="PR00781">
    <property type="entry name" value="LIPOSIGPTASE"/>
</dbReference>
<evidence type="ECO:0000313" key="13">
    <source>
        <dbReference type="EMBL" id="HIT59278.1"/>
    </source>
</evidence>
<proteinExistence type="inferred from homology"/>
<dbReference type="GO" id="GO:0005886">
    <property type="term" value="C:plasma membrane"/>
    <property type="evidence" value="ECO:0007669"/>
    <property type="project" value="UniProtKB-SubCell"/>
</dbReference>
<keyword evidence="8 9" id="KW-0472">Membrane</keyword>
<reference evidence="13" key="1">
    <citation type="submission" date="2020-10" db="EMBL/GenBank/DDBJ databases">
        <authorList>
            <person name="Gilroy R."/>
        </authorList>
    </citation>
    <scope>NUCLEOTIDE SEQUENCE</scope>
    <source>
        <strain evidence="13">CHK33-4379</strain>
    </source>
</reference>
<comment type="pathway">
    <text evidence="9">Protein modification; lipoprotein biosynthesis (signal peptide cleavage).</text>
</comment>
<keyword evidence="6 9" id="KW-0378">Hydrolase</keyword>
<keyword evidence="5 9" id="KW-0064">Aspartyl protease</keyword>
<dbReference type="NCBIfam" id="TIGR00077">
    <property type="entry name" value="lspA"/>
    <property type="match status" value="1"/>
</dbReference>
<keyword evidence="7 9" id="KW-1133">Transmembrane helix</keyword>
<evidence type="ECO:0000256" key="2">
    <source>
        <dbReference type="ARBA" id="ARBA00022475"/>
    </source>
</evidence>
<gene>
    <name evidence="9 13" type="primary">lspA</name>
    <name evidence="13" type="ORF">IAC39_06175</name>
</gene>
<evidence type="ECO:0000256" key="10">
    <source>
        <dbReference type="RuleBase" id="RU000594"/>
    </source>
</evidence>
<sequence>MLIFSLALACVLISADQLIKYLVVLNFDECRGAVRTYYTLSIGDFDVFSLTHIRNDGAAWSILGGQTILLVIFTSVVMLAILVYMIVKRKSMNKLETLALAVILAGGIGNLIDRARILIDPDFSGVIDYILLDFLPEFPVFNFADICIVVGGIGLCLIYLVLEIKDHKRKKLSQTAATEAHVPQAGGAEENSAAQPGNETDAEV</sequence>
<evidence type="ECO:0000256" key="6">
    <source>
        <dbReference type="ARBA" id="ARBA00022801"/>
    </source>
</evidence>